<proteinExistence type="predicted"/>
<reference evidence="5 6" key="1">
    <citation type="submission" date="2020-08" db="EMBL/GenBank/DDBJ databases">
        <authorList>
            <person name="Hejnol A."/>
        </authorList>
    </citation>
    <scope>NUCLEOTIDE SEQUENCE [LARGE SCALE GENOMIC DNA]</scope>
</reference>
<organism evidence="5 6">
    <name type="scientific">Dimorphilus gyrociliatus</name>
    <dbReference type="NCBI Taxonomy" id="2664684"/>
    <lineage>
        <taxon>Eukaryota</taxon>
        <taxon>Metazoa</taxon>
        <taxon>Spiralia</taxon>
        <taxon>Lophotrochozoa</taxon>
        <taxon>Annelida</taxon>
        <taxon>Polychaeta</taxon>
        <taxon>Polychaeta incertae sedis</taxon>
        <taxon>Dinophilidae</taxon>
        <taxon>Dimorphilus</taxon>
    </lineage>
</organism>
<dbReference type="EMBL" id="CAJFCJ010000006">
    <property type="protein sequence ID" value="CAD5115978.1"/>
    <property type="molecule type" value="Genomic_DNA"/>
</dbReference>
<dbReference type="AlphaFoldDB" id="A0A7I8VJU8"/>
<accession>A0A7I8VJU8</accession>
<evidence type="ECO:0000313" key="5">
    <source>
        <dbReference type="EMBL" id="CAD5115978.1"/>
    </source>
</evidence>
<evidence type="ECO:0000256" key="2">
    <source>
        <dbReference type="ARBA" id="ARBA00022692"/>
    </source>
</evidence>
<dbReference type="CDD" id="cd03127">
    <property type="entry name" value="tetraspanin_LEL"/>
    <property type="match status" value="1"/>
</dbReference>
<dbReference type="Pfam" id="PF00335">
    <property type="entry name" value="Tetraspanin"/>
    <property type="match status" value="1"/>
</dbReference>
<evidence type="ECO:0000256" key="3">
    <source>
        <dbReference type="ARBA" id="ARBA00022989"/>
    </source>
</evidence>
<dbReference type="Gene3D" id="1.10.1450.10">
    <property type="entry name" value="Tetraspanin"/>
    <property type="match status" value="1"/>
</dbReference>
<comment type="caution">
    <text evidence="5">The sequence shown here is derived from an EMBL/GenBank/DDBJ whole genome shotgun (WGS) entry which is preliminary data.</text>
</comment>
<dbReference type="SUPFAM" id="SSF48652">
    <property type="entry name" value="Tetraspanin"/>
    <property type="match status" value="1"/>
</dbReference>
<dbReference type="Proteomes" id="UP000549394">
    <property type="component" value="Unassembled WGS sequence"/>
</dbReference>
<dbReference type="OrthoDB" id="438211at2759"/>
<gene>
    <name evidence="5" type="ORF">DGYR_LOCUS4657</name>
</gene>
<dbReference type="InterPro" id="IPR008952">
    <property type="entry name" value="Tetraspanin_EC2_sf"/>
</dbReference>
<dbReference type="InterPro" id="IPR018499">
    <property type="entry name" value="Tetraspanin/Peripherin"/>
</dbReference>
<comment type="subcellular location">
    <subcellularLocation>
        <location evidence="1">Membrane</location>
        <topology evidence="1">Multi-pass membrane protein</topology>
    </subcellularLocation>
</comment>
<keyword evidence="3" id="KW-1133">Transmembrane helix</keyword>
<name>A0A7I8VJU8_9ANNE</name>
<evidence type="ECO:0000256" key="1">
    <source>
        <dbReference type="ARBA" id="ARBA00004141"/>
    </source>
</evidence>
<evidence type="ECO:0000313" key="6">
    <source>
        <dbReference type="Proteomes" id="UP000549394"/>
    </source>
</evidence>
<keyword evidence="6" id="KW-1185">Reference proteome</keyword>
<sequence length="111" mass="12830">MRCANSYTEHLFREIRKSAERVMINSLKRVQNNANENHYDRGFWDALQIDCNCCGINTYQDWNGKIPESCSIYATKPKNQSCFSQKPSKHSNSSVTSPFSNTAIYQTVFYT</sequence>
<dbReference type="GO" id="GO:0016020">
    <property type="term" value="C:membrane"/>
    <property type="evidence" value="ECO:0007669"/>
    <property type="project" value="UniProtKB-SubCell"/>
</dbReference>
<protein>
    <submittedName>
        <fullName evidence="5">DgyrCDS4909</fullName>
    </submittedName>
</protein>
<evidence type="ECO:0000256" key="4">
    <source>
        <dbReference type="ARBA" id="ARBA00023136"/>
    </source>
</evidence>
<keyword evidence="2" id="KW-0812">Transmembrane</keyword>
<keyword evidence="4" id="KW-0472">Membrane</keyword>